<name>A0A438I654_VITVI</name>
<accession>A0A438I654</accession>
<protein>
    <submittedName>
        <fullName evidence="2">Uncharacterized protein</fullName>
    </submittedName>
</protein>
<feature type="transmembrane region" description="Helical" evidence="1">
    <location>
        <begin position="58"/>
        <end position="81"/>
    </location>
</feature>
<comment type="caution">
    <text evidence="2">The sequence shown here is derived from an EMBL/GenBank/DDBJ whole genome shotgun (WGS) entry which is preliminary data.</text>
</comment>
<evidence type="ECO:0000256" key="1">
    <source>
        <dbReference type="SAM" id="Phobius"/>
    </source>
</evidence>
<keyword evidence="1" id="KW-0472">Membrane</keyword>
<sequence>MKYNKKQLVTMFIYYSSKDLVPNPHSYAIVKGKIERHYTNKAKIWIAEWLHAHFSSPWTFLAFLAAVFALALSSIQTYLALSSGDEKNISAKSNFLLRTGRHGW</sequence>
<proteinExistence type="predicted"/>
<gene>
    <name evidence="2" type="ORF">CK203_027138</name>
</gene>
<dbReference type="InterPro" id="IPR004158">
    <property type="entry name" value="DUF247_pln"/>
</dbReference>
<keyword evidence="1" id="KW-1133">Transmembrane helix</keyword>
<organism evidence="2 3">
    <name type="scientific">Vitis vinifera</name>
    <name type="common">Grape</name>
    <dbReference type="NCBI Taxonomy" id="29760"/>
    <lineage>
        <taxon>Eukaryota</taxon>
        <taxon>Viridiplantae</taxon>
        <taxon>Streptophyta</taxon>
        <taxon>Embryophyta</taxon>
        <taxon>Tracheophyta</taxon>
        <taxon>Spermatophyta</taxon>
        <taxon>Magnoliopsida</taxon>
        <taxon>eudicotyledons</taxon>
        <taxon>Gunneridae</taxon>
        <taxon>Pentapetalae</taxon>
        <taxon>rosids</taxon>
        <taxon>Vitales</taxon>
        <taxon>Vitaceae</taxon>
        <taxon>Viteae</taxon>
        <taxon>Vitis</taxon>
    </lineage>
</organism>
<reference evidence="2 3" key="1">
    <citation type="journal article" date="2018" name="PLoS Genet.">
        <title>Population sequencing reveals clonal diversity and ancestral inbreeding in the grapevine cultivar Chardonnay.</title>
        <authorList>
            <person name="Roach M.J."/>
            <person name="Johnson D.L."/>
            <person name="Bohlmann J."/>
            <person name="van Vuuren H.J."/>
            <person name="Jones S.J."/>
            <person name="Pretorius I.S."/>
            <person name="Schmidt S.A."/>
            <person name="Borneman A.R."/>
        </authorList>
    </citation>
    <scope>NUCLEOTIDE SEQUENCE [LARGE SCALE GENOMIC DNA]</scope>
    <source>
        <strain evidence="3">cv. Chardonnay</strain>
        <tissue evidence="2">Leaf</tissue>
    </source>
</reference>
<keyword evidence="1" id="KW-0812">Transmembrane</keyword>
<evidence type="ECO:0000313" key="2">
    <source>
        <dbReference type="EMBL" id="RVW92191.1"/>
    </source>
</evidence>
<dbReference type="EMBL" id="QGNW01000139">
    <property type="protein sequence ID" value="RVW92191.1"/>
    <property type="molecule type" value="Genomic_DNA"/>
</dbReference>
<dbReference type="Pfam" id="PF03140">
    <property type="entry name" value="DUF247"/>
    <property type="match status" value="1"/>
</dbReference>
<evidence type="ECO:0000313" key="3">
    <source>
        <dbReference type="Proteomes" id="UP000288805"/>
    </source>
</evidence>
<dbReference type="Proteomes" id="UP000288805">
    <property type="component" value="Unassembled WGS sequence"/>
</dbReference>
<dbReference type="AlphaFoldDB" id="A0A438I654"/>